<dbReference type="InterPro" id="IPR020568">
    <property type="entry name" value="Ribosomal_Su5_D2-typ_SF"/>
</dbReference>
<dbReference type="InterPro" id="IPR027417">
    <property type="entry name" value="P-loop_NTPase"/>
</dbReference>
<keyword evidence="5" id="KW-1185">Reference proteome</keyword>
<feature type="active site" evidence="2">
    <location>
        <position position="565"/>
    </location>
</feature>
<evidence type="ECO:0000313" key="5">
    <source>
        <dbReference type="Proteomes" id="UP000288212"/>
    </source>
</evidence>
<keyword evidence="1 2" id="KW-0645">Protease</keyword>
<dbReference type="EC" id="3.4.21.53" evidence="2"/>
<sequence>MTTSQTSELNSEQQIQAKRQKLRLLVEQLQADVRPWLEHLPAVSNPDPLVGQTRATTAIARAQQIRSNLSHIYMATPAGVIVEDVLDTMSQRQQWSCANLRDWVYLANPSDERAPICVSLPPGTAEAALTGLWEYLEQAPEQREVKYQELIDNFSSAEFRHYLDLVKTMSFDDIPGSELATVIVSHTERKAWYFCDRVSQTTLFGDIRLQSVEGTISTELHLIKPGAVLKANGGTLVVNALQLLTQPDLWNQLKHVLRTGKFEWAQPTAQQTAIHYEPDPVPIDLKVILVGGRELYSQLKDLDGEFSNLFPYFAELSSYYPTKKEPVAPYFDFLTYVQNRARCRPLTADAIAELLATASRFTEHQHELSLDAVMLVQLLEEAEVLAALEGEPNISAEHLREAERESEHRDRLLAELNWQSILEQQIKIDTDGEVIGQINGLTVVHMGGVEFGEPSRITTTIHYGDGDIIDIERKAELSGAIHTKGIMILTAYLANLFARQEPMPLSATLVFEQSYHEVDGDSASLAELCCLVSALSELPIQQTIAVTGAIDQFGNVQAIGGINQKIQGYFEICKRRGLNGKHAVIVPQSNVMNIHLSPEVRAAVLANQFSIYAVSHATEAFELLMQTPCGEALKFDDQTIFGLIYRRLQTALAAQQSSPEPWWKRLFSGRRAENSAEN</sequence>
<dbReference type="InterPro" id="IPR027065">
    <property type="entry name" value="Lon_Prtase"/>
</dbReference>
<reference evidence="4 5" key="1">
    <citation type="journal article" date="2011" name="Front. Microbiol.">
        <title>Genomic signatures of strain selection and enhancement in Bacillus atrophaeus var. globigii, a historical biowarfare simulant.</title>
        <authorList>
            <person name="Gibbons H.S."/>
            <person name="Broomall S.M."/>
            <person name="McNew L.A."/>
            <person name="Daligault H."/>
            <person name="Chapman C."/>
            <person name="Bruce D."/>
            <person name="Karavis M."/>
            <person name="Krepps M."/>
            <person name="McGregor P.A."/>
            <person name="Hong C."/>
            <person name="Park K.H."/>
            <person name="Akmal A."/>
            <person name="Feldman A."/>
            <person name="Lin J.S."/>
            <person name="Chang W.E."/>
            <person name="Higgs B.W."/>
            <person name="Demirev P."/>
            <person name="Lindquist J."/>
            <person name="Liem A."/>
            <person name="Fochler E."/>
            <person name="Read T.D."/>
            <person name="Tapia R."/>
            <person name="Johnson S."/>
            <person name="Bishop-Lilly K.A."/>
            <person name="Detter C."/>
            <person name="Han C."/>
            <person name="Sozhamannan S."/>
            <person name="Rosenzweig C.N."/>
            <person name="Skowronski E.W."/>
        </authorList>
    </citation>
    <scope>NUCLEOTIDE SEQUENCE [LARGE SCALE GENOMIC DNA]</scope>
    <source>
        <strain evidence="4 5">AK5</strain>
    </source>
</reference>
<organism evidence="4 5">
    <name type="scientific">Aliidiomarina haloalkalitolerans</name>
    <dbReference type="NCBI Taxonomy" id="859059"/>
    <lineage>
        <taxon>Bacteria</taxon>
        <taxon>Pseudomonadati</taxon>
        <taxon>Pseudomonadota</taxon>
        <taxon>Gammaproteobacteria</taxon>
        <taxon>Alteromonadales</taxon>
        <taxon>Idiomarinaceae</taxon>
        <taxon>Aliidiomarina</taxon>
    </lineage>
</organism>
<accession>A0A432VYA5</accession>
<dbReference type="Pfam" id="PF20437">
    <property type="entry name" value="LonC_helical"/>
    <property type="match status" value="1"/>
</dbReference>
<evidence type="ECO:0000313" key="4">
    <source>
        <dbReference type="EMBL" id="RUO21659.1"/>
    </source>
</evidence>
<dbReference type="Proteomes" id="UP000288212">
    <property type="component" value="Unassembled WGS sequence"/>
</dbReference>
<dbReference type="Gene3D" id="3.40.50.300">
    <property type="entry name" value="P-loop containing nucleotide triphosphate hydrolases"/>
    <property type="match status" value="1"/>
</dbReference>
<protein>
    <recommendedName>
        <fullName evidence="2">endopeptidase La</fullName>
        <ecNumber evidence="2">3.4.21.53</ecNumber>
    </recommendedName>
</protein>
<dbReference type="Pfam" id="PF13654">
    <property type="entry name" value="AAA_32"/>
    <property type="match status" value="1"/>
</dbReference>
<feature type="domain" description="Lon proteolytic" evidence="3">
    <location>
        <begin position="432"/>
        <end position="627"/>
    </location>
</feature>
<dbReference type="Gene3D" id="1.10.8.60">
    <property type="match status" value="1"/>
</dbReference>
<dbReference type="AlphaFoldDB" id="A0A432VYA5"/>
<dbReference type="OrthoDB" id="9758568at2"/>
<dbReference type="GO" id="GO:0005524">
    <property type="term" value="F:ATP binding"/>
    <property type="evidence" value="ECO:0007669"/>
    <property type="project" value="InterPro"/>
</dbReference>
<dbReference type="Pfam" id="PF20436">
    <property type="entry name" value="LonB_AAA-LID"/>
    <property type="match status" value="1"/>
</dbReference>
<keyword evidence="2" id="KW-0378">Hydrolase</keyword>
<dbReference type="GO" id="GO:0004176">
    <property type="term" value="F:ATP-dependent peptidase activity"/>
    <property type="evidence" value="ECO:0007669"/>
    <property type="project" value="UniProtKB-UniRule"/>
</dbReference>
<dbReference type="GO" id="GO:0004252">
    <property type="term" value="F:serine-type endopeptidase activity"/>
    <property type="evidence" value="ECO:0007669"/>
    <property type="project" value="UniProtKB-UniRule"/>
</dbReference>
<evidence type="ECO:0000256" key="2">
    <source>
        <dbReference type="PROSITE-ProRule" id="PRU01122"/>
    </source>
</evidence>
<feature type="active site" evidence="2">
    <location>
        <position position="522"/>
    </location>
</feature>
<evidence type="ECO:0000256" key="1">
    <source>
        <dbReference type="ARBA" id="ARBA00022670"/>
    </source>
</evidence>
<evidence type="ECO:0000259" key="3">
    <source>
        <dbReference type="PROSITE" id="PS51786"/>
    </source>
</evidence>
<dbReference type="PROSITE" id="PS51786">
    <property type="entry name" value="LON_PROTEOLYTIC"/>
    <property type="match status" value="1"/>
</dbReference>
<comment type="catalytic activity">
    <reaction evidence="2">
        <text>Hydrolysis of proteins in presence of ATP.</text>
        <dbReference type="EC" id="3.4.21.53"/>
    </reaction>
</comment>
<comment type="similarity">
    <text evidence="2">Belongs to the peptidase S16 family.</text>
</comment>
<keyword evidence="2" id="KW-0720">Serine protease</keyword>
<dbReference type="SUPFAM" id="SSF52540">
    <property type="entry name" value="P-loop containing nucleoside triphosphate hydrolases"/>
    <property type="match status" value="1"/>
</dbReference>
<dbReference type="Gene3D" id="3.30.230.10">
    <property type="match status" value="1"/>
</dbReference>
<dbReference type="InterPro" id="IPR046843">
    <property type="entry name" value="LonB_AAA-LID"/>
</dbReference>
<comment type="caution">
    <text evidence="4">The sequence shown here is derived from an EMBL/GenBank/DDBJ whole genome shotgun (WGS) entry which is preliminary data.</text>
</comment>
<dbReference type="PRINTS" id="PR00830">
    <property type="entry name" value="ENDOLAPTASE"/>
</dbReference>
<dbReference type="GO" id="GO:0006508">
    <property type="term" value="P:proteolysis"/>
    <property type="evidence" value="ECO:0007669"/>
    <property type="project" value="UniProtKB-KW"/>
</dbReference>
<name>A0A432VYA5_9GAMM</name>
<gene>
    <name evidence="4" type="ORF">CWE06_02060</name>
</gene>
<dbReference type="EMBL" id="PIPI01000001">
    <property type="protein sequence ID" value="RUO21659.1"/>
    <property type="molecule type" value="Genomic_DNA"/>
</dbReference>
<dbReference type="RefSeq" id="WP_126790688.1">
    <property type="nucleotide sequence ID" value="NZ_PIPI01000001.1"/>
</dbReference>
<dbReference type="PANTHER" id="PTHR10046">
    <property type="entry name" value="ATP DEPENDENT LON PROTEASE FAMILY MEMBER"/>
    <property type="match status" value="1"/>
</dbReference>
<dbReference type="SUPFAM" id="SSF54211">
    <property type="entry name" value="Ribosomal protein S5 domain 2-like"/>
    <property type="match status" value="1"/>
</dbReference>
<dbReference type="InterPro" id="IPR041699">
    <property type="entry name" value="AAA_32"/>
</dbReference>
<dbReference type="GO" id="GO:0030163">
    <property type="term" value="P:protein catabolic process"/>
    <property type="evidence" value="ECO:0007669"/>
    <property type="project" value="InterPro"/>
</dbReference>
<proteinExistence type="inferred from homology"/>
<dbReference type="InterPro" id="IPR008269">
    <property type="entry name" value="Lon_proteolytic"/>
</dbReference>
<dbReference type="Pfam" id="PF05362">
    <property type="entry name" value="Lon_C"/>
    <property type="match status" value="1"/>
</dbReference>
<dbReference type="InterPro" id="IPR014721">
    <property type="entry name" value="Ribsml_uS5_D2-typ_fold_subgr"/>
</dbReference>
<dbReference type="InterPro" id="IPR046844">
    <property type="entry name" value="Lon-like_helical"/>
</dbReference>